<feature type="region of interest" description="Disordered" evidence="4">
    <location>
        <begin position="302"/>
        <end position="323"/>
    </location>
</feature>
<evidence type="ECO:0000259" key="5">
    <source>
        <dbReference type="PROSITE" id="PS50002"/>
    </source>
</evidence>
<dbReference type="Gene3D" id="2.30.30.40">
    <property type="entry name" value="SH3 Domains"/>
    <property type="match status" value="1"/>
</dbReference>
<dbReference type="Proteomes" id="UP000887575">
    <property type="component" value="Unassembled WGS sequence"/>
</dbReference>
<protein>
    <recommendedName>
        <fullName evidence="10">MAGUK p55 subfamily member 5</fullName>
    </recommendedName>
</protein>
<dbReference type="SUPFAM" id="SSF52540">
    <property type="entry name" value="P-loop containing nucleoside triphosphate hydrolases"/>
    <property type="match status" value="1"/>
</dbReference>
<dbReference type="CDD" id="cd12036">
    <property type="entry name" value="SH3_MPP5"/>
    <property type="match status" value="1"/>
</dbReference>
<evidence type="ECO:0000256" key="4">
    <source>
        <dbReference type="SAM" id="MobiDB-lite"/>
    </source>
</evidence>
<feature type="compositionally biased region" description="Basic and acidic residues" evidence="4">
    <location>
        <begin position="189"/>
        <end position="200"/>
    </location>
</feature>
<dbReference type="FunFam" id="3.30.63.10:FF:000002">
    <property type="entry name" value="Guanylate kinase 1"/>
    <property type="match status" value="1"/>
</dbReference>
<sequence>MSKSVSIPQALSELRKGSTLRRKSTTNRRKIPNAKLPLTGFVIFIVGRSGRILLYGTPADRAGISIGDEIIGVNEWTPERKTKEEVIEHVQECIRTRVIQLRVRRKIDDTIETDLKLGLAKVTDAFLVSVERNQVKSVMKTLMKKYPDARALDMETIAQQQTQFASIHNGRALSAESIERRPDLQEIEKTREKQKEHEFLRSSLRQSKKLRSLENKADSKGNLEIEKTPEKGYNNPSFTETTMKNERDFAENNNESIALKQVIHSVDRLAEHLAKMEGREEEGNLLRQYFSNEGVRRAIEQATTHTQQPSTSSQTSHNEKDGKPMKIVVLRKDPDSYLGATVRNEGDRVIVGRVVRGGIVERTATIREGDELLEINGLPLKGKTVAEVCDLMRVMSGEIRFVVSPCSETDTPQPPTYVQHLRALFDYDPEDDVYVPCKELALKFQRGDILHVINTTDENWWQAYREGDDPSHSLAGLVPSSSFHQQVVMYTDELEKEKRPKCRKEARKRLPEVLKGLRRRKSNEMRSSADEEGLGTACGYHSDMLTYEEVVLHLARSERKRPIILCGPEGVGCLELRKTLIEEDKERLGGVVPHTTRAPIVGENDGVHYHFVSRTEFQDDVKAGSFIEWGEFEKNLYGTSVKEVKAVIKRGNTCVLTLKPESLSLIRNADLQPFIIFIAPPSLIVLRRQKETERAKIGESSAPVRDEQLKATLNQGKAIEQKFGHLFDHIIVNMDFDRSLAELKTVIRKVENEPQWVPAAWLAQQQL</sequence>
<evidence type="ECO:0000256" key="2">
    <source>
        <dbReference type="ARBA" id="ARBA00022443"/>
    </source>
</evidence>
<reference evidence="9" key="1">
    <citation type="submission" date="2024-02" db="UniProtKB">
        <authorList>
            <consortium name="WormBaseParasite"/>
        </authorList>
    </citation>
    <scope>IDENTIFICATION</scope>
</reference>
<dbReference type="SMART" id="SM00072">
    <property type="entry name" value="GuKc"/>
    <property type="match status" value="1"/>
</dbReference>
<dbReference type="PROSITE" id="PS50002">
    <property type="entry name" value="SH3"/>
    <property type="match status" value="1"/>
</dbReference>
<dbReference type="SMART" id="SM00326">
    <property type="entry name" value="SH3"/>
    <property type="match status" value="1"/>
</dbReference>
<dbReference type="SUPFAM" id="SSF50044">
    <property type="entry name" value="SH3-domain"/>
    <property type="match status" value="1"/>
</dbReference>
<accession>A0AAF3ESK2</accession>
<dbReference type="InterPro" id="IPR035601">
    <property type="entry name" value="MPP5_SH3"/>
</dbReference>
<dbReference type="CDD" id="cd00071">
    <property type="entry name" value="GMPK"/>
    <property type="match status" value="1"/>
</dbReference>
<feature type="domain" description="PDZ" evidence="7">
    <location>
        <begin position="327"/>
        <end position="407"/>
    </location>
</feature>
<dbReference type="Gene3D" id="2.30.42.10">
    <property type="match status" value="2"/>
</dbReference>
<dbReference type="SUPFAM" id="SSF50156">
    <property type="entry name" value="PDZ domain-like"/>
    <property type="match status" value="2"/>
</dbReference>
<dbReference type="WBParaSite" id="MBELARI_LOCUS17123">
    <property type="protein sequence ID" value="MBELARI_LOCUS17123"/>
    <property type="gene ID" value="MBELARI_LOCUS17123"/>
</dbReference>
<dbReference type="GO" id="GO:0034330">
    <property type="term" value="P:cell junction organization"/>
    <property type="evidence" value="ECO:0007669"/>
    <property type="project" value="UniProtKB-ARBA"/>
</dbReference>
<feature type="compositionally biased region" description="Basic and acidic residues" evidence="4">
    <location>
        <begin position="211"/>
        <end position="230"/>
    </location>
</feature>
<name>A0AAF3ESK2_9BILA</name>
<dbReference type="Pfam" id="PF00625">
    <property type="entry name" value="Guanylate_kin"/>
    <property type="match status" value="1"/>
</dbReference>
<dbReference type="Gene3D" id="3.40.50.300">
    <property type="entry name" value="P-loop containing nucleotide triphosphate hydrolases"/>
    <property type="match status" value="1"/>
</dbReference>
<evidence type="ECO:0000256" key="1">
    <source>
        <dbReference type="ARBA" id="ARBA00007014"/>
    </source>
</evidence>
<dbReference type="AlphaFoldDB" id="A0AAF3ESK2"/>
<comment type="similarity">
    <text evidence="1">Belongs to the MAGUK family.</text>
</comment>
<dbReference type="PANTHER" id="PTHR23122">
    <property type="entry name" value="MEMBRANE-ASSOCIATED GUANYLATE KINASE MAGUK"/>
    <property type="match status" value="1"/>
</dbReference>
<dbReference type="InterPro" id="IPR027417">
    <property type="entry name" value="P-loop_NTPase"/>
</dbReference>
<keyword evidence="8" id="KW-1185">Reference proteome</keyword>
<organism evidence="8 9">
    <name type="scientific">Mesorhabditis belari</name>
    <dbReference type="NCBI Taxonomy" id="2138241"/>
    <lineage>
        <taxon>Eukaryota</taxon>
        <taxon>Metazoa</taxon>
        <taxon>Ecdysozoa</taxon>
        <taxon>Nematoda</taxon>
        <taxon>Chromadorea</taxon>
        <taxon>Rhabditida</taxon>
        <taxon>Rhabditina</taxon>
        <taxon>Rhabditomorpha</taxon>
        <taxon>Rhabditoidea</taxon>
        <taxon>Rhabditidae</taxon>
        <taxon>Mesorhabditinae</taxon>
        <taxon>Mesorhabditis</taxon>
    </lineage>
</organism>
<dbReference type="PROSITE" id="PS50052">
    <property type="entry name" value="GUANYLATE_KINASE_2"/>
    <property type="match status" value="1"/>
</dbReference>
<evidence type="ECO:0000259" key="6">
    <source>
        <dbReference type="PROSITE" id="PS50052"/>
    </source>
</evidence>
<feature type="region of interest" description="Disordered" evidence="4">
    <location>
        <begin position="189"/>
        <end position="240"/>
    </location>
</feature>
<evidence type="ECO:0000313" key="8">
    <source>
        <dbReference type="Proteomes" id="UP000887575"/>
    </source>
</evidence>
<proteinExistence type="inferred from homology"/>
<dbReference type="Pfam" id="PF00595">
    <property type="entry name" value="PDZ"/>
    <property type="match status" value="1"/>
</dbReference>
<feature type="compositionally biased region" description="Low complexity" evidence="4">
    <location>
        <begin position="302"/>
        <end position="316"/>
    </location>
</feature>
<keyword evidence="2 3" id="KW-0728">SH3 domain</keyword>
<feature type="domain" description="Guanylate kinase-like" evidence="6">
    <location>
        <begin position="560"/>
        <end position="748"/>
    </location>
</feature>
<dbReference type="InterPro" id="IPR036028">
    <property type="entry name" value="SH3-like_dom_sf"/>
</dbReference>
<dbReference type="Pfam" id="PF07653">
    <property type="entry name" value="SH3_2"/>
    <property type="match status" value="1"/>
</dbReference>
<dbReference type="InterPro" id="IPR001452">
    <property type="entry name" value="SH3_domain"/>
</dbReference>
<dbReference type="SMART" id="SM00228">
    <property type="entry name" value="PDZ"/>
    <property type="match status" value="2"/>
</dbReference>
<evidence type="ECO:0000313" key="9">
    <source>
        <dbReference type="WBParaSite" id="MBELARI_LOCUS17123"/>
    </source>
</evidence>
<feature type="domain" description="SH3" evidence="5">
    <location>
        <begin position="416"/>
        <end position="488"/>
    </location>
</feature>
<evidence type="ECO:0008006" key="10">
    <source>
        <dbReference type="Google" id="ProtNLM"/>
    </source>
</evidence>
<dbReference type="InterPro" id="IPR008145">
    <property type="entry name" value="GK/Ca_channel_bsu"/>
</dbReference>
<dbReference type="PROSITE" id="PS50106">
    <property type="entry name" value="PDZ"/>
    <property type="match status" value="1"/>
</dbReference>
<dbReference type="InterPro" id="IPR001478">
    <property type="entry name" value="PDZ"/>
</dbReference>
<dbReference type="InterPro" id="IPR050716">
    <property type="entry name" value="MAGUK"/>
</dbReference>
<dbReference type="InterPro" id="IPR036034">
    <property type="entry name" value="PDZ_sf"/>
</dbReference>
<dbReference type="InterPro" id="IPR008144">
    <property type="entry name" value="Guanylate_kin-like_dom"/>
</dbReference>
<evidence type="ECO:0000259" key="7">
    <source>
        <dbReference type="PROSITE" id="PS50106"/>
    </source>
</evidence>
<evidence type="ECO:0000256" key="3">
    <source>
        <dbReference type="PROSITE-ProRule" id="PRU00192"/>
    </source>
</evidence>